<accession>A0A1C3H347</accession>
<dbReference type="AlphaFoldDB" id="A0A1C3H347"/>
<dbReference type="PROSITE" id="PS01124">
    <property type="entry name" value="HTH_ARAC_FAMILY_2"/>
    <property type="match status" value="1"/>
</dbReference>
<dbReference type="PANTHER" id="PTHR47504:SF6">
    <property type="entry name" value="ARAC-FAMILY TRANSCRIPTIONAL REGULATOR"/>
    <property type="match status" value="1"/>
</dbReference>
<gene>
    <name evidence="3" type="ORF">CHUV0807_0761</name>
</gene>
<feature type="domain" description="HTH araC/xylS-type" evidence="2">
    <location>
        <begin position="6"/>
        <end position="102"/>
    </location>
</feature>
<dbReference type="InterPro" id="IPR050959">
    <property type="entry name" value="MarA-like"/>
</dbReference>
<name>A0A1C3H347_9GAMM</name>
<dbReference type="GO" id="GO:0003700">
    <property type="term" value="F:DNA-binding transcription factor activity"/>
    <property type="evidence" value="ECO:0007669"/>
    <property type="project" value="InterPro"/>
</dbReference>
<dbReference type="GO" id="GO:0043565">
    <property type="term" value="F:sequence-specific DNA binding"/>
    <property type="evidence" value="ECO:0007669"/>
    <property type="project" value="InterPro"/>
</dbReference>
<evidence type="ECO:0000259" key="2">
    <source>
        <dbReference type="PROSITE" id="PS01124"/>
    </source>
</evidence>
<protein>
    <submittedName>
        <fullName evidence="3">Transcriptional regulator, AraC family</fullName>
    </submittedName>
</protein>
<evidence type="ECO:0000313" key="3">
    <source>
        <dbReference type="EMBL" id="SAM60774.1"/>
    </source>
</evidence>
<evidence type="ECO:0000256" key="1">
    <source>
        <dbReference type="ARBA" id="ARBA00023125"/>
    </source>
</evidence>
<organism evidence="3 4">
    <name type="scientific">Cardiobacterium hominis</name>
    <dbReference type="NCBI Taxonomy" id="2718"/>
    <lineage>
        <taxon>Bacteria</taxon>
        <taxon>Pseudomonadati</taxon>
        <taxon>Pseudomonadota</taxon>
        <taxon>Gammaproteobacteria</taxon>
        <taxon>Cardiobacteriales</taxon>
        <taxon>Cardiobacteriaceae</taxon>
        <taxon>Cardiobacterium</taxon>
    </lineage>
</organism>
<proteinExistence type="predicted"/>
<dbReference type="InterPro" id="IPR018060">
    <property type="entry name" value="HTH_AraC"/>
</dbReference>
<dbReference type="PANTHER" id="PTHR47504">
    <property type="entry name" value="RIGHT ORIGIN-BINDING PROTEIN"/>
    <property type="match status" value="1"/>
</dbReference>
<reference evidence="4" key="1">
    <citation type="submission" date="2016-04" db="EMBL/GenBank/DDBJ databases">
        <authorList>
            <person name="Tagini F."/>
        </authorList>
    </citation>
    <scope>NUCLEOTIDE SEQUENCE [LARGE SCALE GENOMIC DNA]</scope>
    <source>
        <strain evidence="4">CHUV0807</strain>
    </source>
</reference>
<dbReference type="EMBL" id="FKLO01000032">
    <property type="protein sequence ID" value="SAM60774.1"/>
    <property type="molecule type" value="Genomic_DNA"/>
</dbReference>
<keyword evidence="1" id="KW-0238">DNA-binding</keyword>
<dbReference type="Proteomes" id="UP000190837">
    <property type="component" value="Unassembled WGS sequence"/>
</dbReference>
<evidence type="ECO:0000313" key="4">
    <source>
        <dbReference type="Proteomes" id="UP000190837"/>
    </source>
</evidence>
<sequence length="259" mass="28684">MTVPLATICAHIRATLPDCTPASVAAHFALSRFHLSRRFHRETGLPLRDYIAALKIEHGIAALVAQKPVIDSQLDAGHESAATYSHTFRAATGIAPARYRDKIAAYSATLSAELACPQLRTFSYHGYAPQQHPQPRALTVRLRGGEARHVVFAGLFPAPIPRGVPVLGRALFHCREFRIDAVPDGTYYLLACEIPKSRNPLRYFRLDHCLRALHPAPVTFPLPAATTIELSLRPFAPSHPPITVNLPKLLYDFLRQRNP</sequence>
<dbReference type="RefSeq" id="WP_079539831.1">
    <property type="nucleotide sequence ID" value="NZ_FKLO01000032.1"/>
</dbReference>
<dbReference type="SMART" id="SM00342">
    <property type="entry name" value="HTH_ARAC"/>
    <property type="match status" value="1"/>
</dbReference>
<dbReference type="Pfam" id="PF12833">
    <property type="entry name" value="HTH_18"/>
    <property type="match status" value="1"/>
</dbReference>
<dbReference type="Gene3D" id="1.10.10.60">
    <property type="entry name" value="Homeodomain-like"/>
    <property type="match status" value="1"/>
</dbReference>